<gene>
    <name evidence="2" type="ORF">EYF80_034194</name>
</gene>
<dbReference type="AlphaFoldDB" id="A0A4Z2GPW8"/>
<dbReference type="Proteomes" id="UP000314294">
    <property type="component" value="Unassembled WGS sequence"/>
</dbReference>
<feature type="compositionally biased region" description="Basic and acidic residues" evidence="1">
    <location>
        <begin position="235"/>
        <end position="247"/>
    </location>
</feature>
<sequence length="277" mass="30939">MRAAITRAAHHPRGLHIQTPEAVVHHQKHPQNCGGYPVETAEQQADVPGEPHCHGATTPQNHKQEVGRHQHQELRLQRVLVLRHDDGAHGSHRRVRGEEARASCQCRLAFSHRRGEGGSCAFLGYAAPQAKHSAQEIDPGHQHDEASRDKERAQTGAPHQPAAARGRKGVRRQYSLLSLKGFLKNRGTLVVAHNDPLRRALRLHWAATASVPGDKCRSDTQMGSEWFHVLQPSVRGEEGQREREKPAGSEGYKLQLTVRRSIGRKQSRRESHGGQRY</sequence>
<keyword evidence="3" id="KW-1185">Reference proteome</keyword>
<evidence type="ECO:0000313" key="3">
    <source>
        <dbReference type="Proteomes" id="UP000314294"/>
    </source>
</evidence>
<organism evidence="2 3">
    <name type="scientific">Liparis tanakae</name>
    <name type="common">Tanaka's snailfish</name>
    <dbReference type="NCBI Taxonomy" id="230148"/>
    <lineage>
        <taxon>Eukaryota</taxon>
        <taxon>Metazoa</taxon>
        <taxon>Chordata</taxon>
        <taxon>Craniata</taxon>
        <taxon>Vertebrata</taxon>
        <taxon>Euteleostomi</taxon>
        <taxon>Actinopterygii</taxon>
        <taxon>Neopterygii</taxon>
        <taxon>Teleostei</taxon>
        <taxon>Neoteleostei</taxon>
        <taxon>Acanthomorphata</taxon>
        <taxon>Eupercaria</taxon>
        <taxon>Perciformes</taxon>
        <taxon>Cottioidei</taxon>
        <taxon>Cottales</taxon>
        <taxon>Liparidae</taxon>
        <taxon>Liparis</taxon>
    </lineage>
</organism>
<comment type="caution">
    <text evidence="2">The sequence shown here is derived from an EMBL/GenBank/DDBJ whole genome shotgun (WGS) entry which is preliminary data.</text>
</comment>
<accession>A0A4Z2GPW8</accession>
<feature type="compositionally biased region" description="Basic and acidic residues" evidence="1">
    <location>
        <begin position="268"/>
        <end position="277"/>
    </location>
</feature>
<reference evidence="2 3" key="1">
    <citation type="submission" date="2019-03" db="EMBL/GenBank/DDBJ databases">
        <title>First draft genome of Liparis tanakae, snailfish: a comprehensive survey of snailfish specific genes.</title>
        <authorList>
            <person name="Kim W."/>
            <person name="Song I."/>
            <person name="Jeong J.-H."/>
            <person name="Kim D."/>
            <person name="Kim S."/>
            <person name="Ryu S."/>
            <person name="Song J.Y."/>
            <person name="Lee S.K."/>
        </authorList>
    </citation>
    <scope>NUCLEOTIDE SEQUENCE [LARGE SCALE GENOMIC DNA]</scope>
    <source>
        <tissue evidence="2">Muscle</tissue>
    </source>
</reference>
<protein>
    <submittedName>
        <fullName evidence="2">Uncharacterized protein</fullName>
    </submittedName>
</protein>
<feature type="compositionally biased region" description="Basic and acidic residues" evidence="1">
    <location>
        <begin position="133"/>
        <end position="153"/>
    </location>
</feature>
<evidence type="ECO:0000256" key="1">
    <source>
        <dbReference type="SAM" id="MobiDB-lite"/>
    </source>
</evidence>
<proteinExistence type="predicted"/>
<dbReference type="EMBL" id="SRLO01000451">
    <property type="protein sequence ID" value="TNN55597.1"/>
    <property type="molecule type" value="Genomic_DNA"/>
</dbReference>
<feature type="region of interest" description="Disordered" evidence="1">
    <location>
        <begin position="131"/>
        <end position="169"/>
    </location>
</feature>
<evidence type="ECO:0000313" key="2">
    <source>
        <dbReference type="EMBL" id="TNN55597.1"/>
    </source>
</evidence>
<name>A0A4Z2GPW8_9TELE</name>
<feature type="region of interest" description="Disordered" evidence="1">
    <location>
        <begin position="232"/>
        <end position="277"/>
    </location>
</feature>